<keyword evidence="2" id="KW-1185">Reference proteome</keyword>
<dbReference type="EMBL" id="BTSX01000006">
    <property type="protein sequence ID" value="GMT06981.1"/>
    <property type="molecule type" value="Genomic_DNA"/>
</dbReference>
<gene>
    <name evidence="1" type="ORF">PENTCL1PPCAC_29155</name>
</gene>
<reference evidence="1" key="1">
    <citation type="submission" date="2023-10" db="EMBL/GenBank/DDBJ databases">
        <title>Genome assembly of Pristionchus species.</title>
        <authorList>
            <person name="Yoshida K."/>
            <person name="Sommer R.J."/>
        </authorList>
    </citation>
    <scope>NUCLEOTIDE SEQUENCE</scope>
    <source>
        <strain evidence="1">RS0144</strain>
    </source>
</reference>
<comment type="caution">
    <text evidence="1">The sequence shown here is derived from an EMBL/GenBank/DDBJ whole genome shotgun (WGS) entry which is preliminary data.</text>
</comment>
<dbReference type="Proteomes" id="UP001432027">
    <property type="component" value="Unassembled WGS sequence"/>
</dbReference>
<evidence type="ECO:0000313" key="2">
    <source>
        <dbReference type="Proteomes" id="UP001432027"/>
    </source>
</evidence>
<proteinExistence type="predicted"/>
<feature type="non-terminal residue" evidence="1">
    <location>
        <position position="85"/>
    </location>
</feature>
<dbReference type="AlphaFoldDB" id="A0AAV5UKM3"/>
<accession>A0AAV5UKM3</accession>
<feature type="non-terminal residue" evidence="1">
    <location>
        <position position="1"/>
    </location>
</feature>
<name>A0AAV5UKM3_9BILA</name>
<organism evidence="1 2">
    <name type="scientific">Pristionchus entomophagus</name>
    <dbReference type="NCBI Taxonomy" id="358040"/>
    <lineage>
        <taxon>Eukaryota</taxon>
        <taxon>Metazoa</taxon>
        <taxon>Ecdysozoa</taxon>
        <taxon>Nematoda</taxon>
        <taxon>Chromadorea</taxon>
        <taxon>Rhabditida</taxon>
        <taxon>Rhabditina</taxon>
        <taxon>Diplogasteromorpha</taxon>
        <taxon>Diplogasteroidea</taxon>
        <taxon>Neodiplogasteridae</taxon>
        <taxon>Pristionchus</taxon>
    </lineage>
</organism>
<protein>
    <submittedName>
        <fullName evidence="1">Uncharacterized protein</fullName>
    </submittedName>
</protein>
<evidence type="ECO:0000313" key="1">
    <source>
        <dbReference type="EMBL" id="GMT06981.1"/>
    </source>
</evidence>
<sequence>PICPFALSRSGRLQERSRCGLGAEGCGIEWRRFSSLRFPCRGSRGLKKGRRSLRLHISTWLSCIESSLGPSCLSLGTTRLSAIGR</sequence>